<evidence type="ECO:0000256" key="1">
    <source>
        <dbReference type="SAM" id="Phobius"/>
    </source>
</evidence>
<dbReference type="RefSeq" id="WP_143050123.1">
    <property type="nucleotide sequence ID" value="NZ_BOND01000013.1"/>
</dbReference>
<proteinExistence type="predicted"/>
<sequence>MPWTGLRQLAAIGGVVCAALLAAPPPAFAAPESVAIGMRDVTVADGHPGVLAGVTLISADPAVLDDVVVSYDFSALAGLVEVVAPAGASCSLTDPTILACTRDQLRLGSAPLAGQFDVVVRAVDGAGLGDGPLQLGVRAAGLPFVSATSWVKVGTGVDLVAGPSTELTRRPGEPFTLPLTVEVAGPTAVERPSVYFTETHAFRATRKFNNCLYVLDRLRNCWFEGTFTPGASYSAVWPFLLGADTAAPGTKRTEATWLTAAEAADYESFLAGHGYSGGEPGTDGELVLTGELGLRPADQADIEPSNNRSTLSVTVTGRNDADLAAVGAAVRGAAGELRSVTVGVRNDGPATAERSGGDVAVVEVTIPPGTTATAVPPDCAPLTDPEAPGLAGATAYRCRPGSLVQPAFTVGFVFELRVDRANPADGAVRLIGADDPDATNDRAAITVNRAVPPADGPLPITGAPAGTLAALGALLVVVGMITIVLARPRTG</sequence>
<evidence type="ECO:0000313" key="4">
    <source>
        <dbReference type="Proteomes" id="UP000199632"/>
    </source>
</evidence>
<keyword evidence="1" id="KW-0812">Transmembrane</keyword>
<keyword evidence="4" id="KW-1185">Reference proteome</keyword>
<dbReference type="EMBL" id="FNQB01000006">
    <property type="protein sequence ID" value="SDZ66716.1"/>
    <property type="molecule type" value="Genomic_DNA"/>
</dbReference>
<protein>
    <recommendedName>
        <fullName evidence="5">Gram-positive cocci surface proteins LPxTG domain-containing protein</fullName>
    </recommendedName>
</protein>
<feature type="transmembrane region" description="Helical" evidence="1">
    <location>
        <begin position="465"/>
        <end position="486"/>
    </location>
</feature>
<reference evidence="4" key="1">
    <citation type="submission" date="2016-10" db="EMBL/GenBank/DDBJ databases">
        <authorList>
            <person name="Varghese N."/>
            <person name="Submissions S."/>
        </authorList>
    </citation>
    <scope>NUCLEOTIDE SEQUENCE [LARGE SCALE GENOMIC DNA]</scope>
    <source>
        <strain evidence="4">DSM 44718</strain>
    </source>
</reference>
<keyword evidence="2" id="KW-0732">Signal</keyword>
<gene>
    <name evidence="3" type="ORF">SAMN05421684_8274</name>
</gene>
<accession>A0A1H3UWQ3</accession>
<evidence type="ECO:0000256" key="2">
    <source>
        <dbReference type="SAM" id="SignalP"/>
    </source>
</evidence>
<feature type="signal peptide" evidence="2">
    <location>
        <begin position="1"/>
        <end position="29"/>
    </location>
</feature>
<feature type="chain" id="PRO_5011604370" description="Gram-positive cocci surface proteins LPxTG domain-containing protein" evidence="2">
    <location>
        <begin position="30"/>
        <end position="491"/>
    </location>
</feature>
<dbReference type="Proteomes" id="UP000199632">
    <property type="component" value="Unassembled WGS sequence"/>
</dbReference>
<evidence type="ECO:0000313" key="3">
    <source>
        <dbReference type="EMBL" id="SDZ66716.1"/>
    </source>
</evidence>
<keyword evidence="1" id="KW-0472">Membrane</keyword>
<dbReference type="AlphaFoldDB" id="A0A1H3UWQ3"/>
<dbReference type="OrthoDB" id="3967140at2"/>
<name>A0A1H3UWQ3_9ACTN</name>
<organism evidence="3 4">
    <name type="scientific">Asanoa ishikariensis</name>
    <dbReference type="NCBI Taxonomy" id="137265"/>
    <lineage>
        <taxon>Bacteria</taxon>
        <taxon>Bacillati</taxon>
        <taxon>Actinomycetota</taxon>
        <taxon>Actinomycetes</taxon>
        <taxon>Micromonosporales</taxon>
        <taxon>Micromonosporaceae</taxon>
        <taxon>Asanoa</taxon>
    </lineage>
</organism>
<dbReference type="STRING" id="137265.SAMN05421684_8274"/>
<evidence type="ECO:0008006" key="5">
    <source>
        <dbReference type="Google" id="ProtNLM"/>
    </source>
</evidence>
<keyword evidence="1" id="KW-1133">Transmembrane helix</keyword>